<dbReference type="EC" id="2.4.1.-" evidence="10"/>
<evidence type="ECO:0000256" key="3">
    <source>
        <dbReference type="ARBA" id="ARBA00022676"/>
    </source>
</evidence>
<dbReference type="InterPro" id="IPR002659">
    <property type="entry name" value="Glyco_trans_31"/>
</dbReference>
<evidence type="ECO:0000256" key="8">
    <source>
        <dbReference type="ARBA" id="ARBA00023034"/>
    </source>
</evidence>
<feature type="transmembrane region" description="Helical" evidence="10">
    <location>
        <begin position="12"/>
        <end position="33"/>
    </location>
</feature>
<evidence type="ECO:0000256" key="10">
    <source>
        <dbReference type="RuleBase" id="RU363063"/>
    </source>
</evidence>
<evidence type="ECO:0000256" key="7">
    <source>
        <dbReference type="ARBA" id="ARBA00022989"/>
    </source>
</evidence>
<dbReference type="PANTHER" id="PTHR11214">
    <property type="entry name" value="BETA-1,3-N-ACETYLGLUCOSAMINYLTRANSFERASE"/>
    <property type="match status" value="1"/>
</dbReference>
<protein>
    <recommendedName>
        <fullName evidence="10">Hexosyltransferase</fullName>
        <ecNumber evidence="10">2.4.1.-</ecNumber>
    </recommendedName>
</protein>
<dbReference type="EMBL" id="RQTK01000074">
    <property type="protein sequence ID" value="RUS88755.1"/>
    <property type="molecule type" value="Genomic_DNA"/>
</dbReference>
<keyword evidence="8 10" id="KW-0333">Golgi apparatus</keyword>
<dbReference type="Proteomes" id="UP000271974">
    <property type="component" value="Unassembled WGS sequence"/>
</dbReference>
<sequence>MLVEVTDRELVLPVYATLLLVPAVTLLYPLALLHVVQECRKDKLCSELRQFSGEANPLEPNSLAGSRYSSRNACPDCPLPAILNHFPEELFSPVADELYLFPRGPAGFFQPRSVRDGQLVTSALLAPHEVCAGVSPFLVALVASNTSDWAARLDIRRTWASVAKTGYWAGQSRLGARIGVVFMLVCDSHCSADRESREWQALQEEAEVFSDILLLDLPDVLDNRNKLGLATVSGLDWARRHCSWTKFFLKLDHDTFPNIPALLDILVYHQPRLSRSIIGHIHMPIRRGQRSMHDINMGQLLVYAAGPAYVLSRAAVARLATLYPFYPAMGGTEQVFITGVLARGAGLQHFSPALNVSFAQSYTTMSDWCRVQPVELFAVTQVNDTDRRVGLWVNAISQGAFCSNASGDHMTASPASCWGATKTPLGIHLVRHQ</sequence>
<keyword evidence="5 10" id="KW-0812">Transmembrane</keyword>
<dbReference type="OrthoDB" id="2139606at2759"/>
<dbReference type="Gene3D" id="3.90.550.50">
    <property type="match status" value="1"/>
</dbReference>
<evidence type="ECO:0000256" key="1">
    <source>
        <dbReference type="ARBA" id="ARBA00004323"/>
    </source>
</evidence>
<evidence type="ECO:0000256" key="5">
    <source>
        <dbReference type="ARBA" id="ARBA00022692"/>
    </source>
</evidence>
<dbReference type="Pfam" id="PF01762">
    <property type="entry name" value="Galactosyl_T"/>
    <property type="match status" value="1"/>
</dbReference>
<keyword evidence="3 10" id="KW-0328">Glycosyltransferase</keyword>
<gene>
    <name evidence="11" type="ORF">EGW08_003472</name>
</gene>
<keyword evidence="12" id="KW-1185">Reference proteome</keyword>
<dbReference type="GO" id="GO:0016758">
    <property type="term" value="F:hexosyltransferase activity"/>
    <property type="evidence" value="ECO:0007669"/>
    <property type="project" value="InterPro"/>
</dbReference>
<reference evidence="11 12" key="1">
    <citation type="submission" date="2019-01" db="EMBL/GenBank/DDBJ databases">
        <title>A draft genome assembly of the solar-powered sea slug Elysia chlorotica.</title>
        <authorList>
            <person name="Cai H."/>
            <person name="Li Q."/>
            <person name="Fang X."/>
            <person name="Li J."/>
            <person name="Curtis N.E."/>
            <person name="Altenburger A."/>
            <person name="Shibata T."/>
            <person name="Feng M."/>
            <person name="Maeda T."/>
            <person name="Schwartz J.A."/>
            <person name="Shigenobu S."/>
            <person name="Lundholm N."/>
            <person name="Nishiyama T."/>
            <person name="Yang H."/>
            <person name="Hasebe M."/>
            <person name="Li S."/>
            <person name="Pierce S.K."/>
            <person name="Wang J."/>
        </authorList>
    </citation>
    <scope>NUCLEOTIDE SEQUENCE [LARGE SCALE GENOMIC DNA]</scope>
    <source>
        <strain evidence="11">EC2010</strain>
        <tissue evidence="11">Whole organism of an adult</tissue>
    </source>
</reference>
<dbReference type="PANTHER" id="PTHR11214:SF3">
    <property type="entry name" value="BETA-1,3-GALACTOSYLTRANSFERASE 6"/>
    <property type="match status" value="1"/>
</dbReference>
<evidence type="ECO:0000313" key="11">
    <source>
        <dbReference type="EMBL" id="RUS88755.1"/>
    </source>
</evidence>
<evidence type="ECO:0000256" key="2">
    <source>
        <dbReference type="ARBA" id="ARBA00008661"/>
    </source>
</evidence>
<comment type="subcellular location">
    <subcellularLocation>
        <location evidence="1 10">Golgi apparatus membrane</location>
        <topology evidence="1 10">Single-pass type II membrane protein</topology>
    </subcellularLocation>
</comment>
<dbReference type="GO" id="GO:0000139">
    <property type="term" value="C:Golgi membrane"/>
    <property type="evidence" value="ECO:0007669"/>
    <property type="project" value="UniProtKB-SubCell"/>
</dbReference>
<evidence type="ECO:0000256" key="6">
    <source>
        <dbReference type="ARBA" id="ARBA00022968"/>
    </source>
</evidence>
<dbReference type="GO" id="GO:0006493">
    <property type="term" value="P:protein O-linked glycosylation"/>
    <property type="evidence" value="ECO:0007669"/>
    <property type="project" value="TreeGrafter"/>
</dbReference>
<keyword evidence="6 10" id="KW-0735">Signal-anchor</keyword>
<name>A0A3S1ACZ7_ELYCH</name>
<organism evidence="11 12">
    <name type="scientific">Elysia chlorotica</name>
    <name type="common">Eastern emerald elysia</name>
    <name type="synonym">Sea slug</name>
    <dbReference type="NCBI Taxonomy" id="188477"/>
    <lineage>
        <taxon>Eukaryota</taxon>
        <taxon>Metazoa</taxon>
        <taxon>Spiralia</taxon>
        <taxon>Lophotrochozoa</taxon>
        <taxon>Mollusca</taxon>
        <taxon>Gastropoda</taxon>
        <taxon>Heterobranchia</taxon>
        <taxon>Euthyneura</taxon>
        <taxon>Panpulmonata</taxon>
        <taxon>Sacoglossa</taxon>
        <taxon>Placobranchoidea</taxon>
        <taxon>Plakobranchidae</taxon>
        <taxon>Elysia</taxon>
    </lineage>
</organism>
<comment type="similarity">
    <text evidence="2 10">Belongs to the glycosyltransferase 31 family.</text>
</comment>
<dbReference type="AlphaFoldDB" id="A0A3S1ACZ7"/>
<keyword evidence="9 10" id="KW-0472">Membrane</keyword>
<comment type="caution">
    <text evidence="11">The sequence shown here is derived from an EMBL/GenBank/DDBJ whole genome shotgun (WGS) entry which is preliminary data.</text>
</comment>
<evidence type="ECO:0000313" key="12">
    <source>
        <dbReference type="Proteomes" id="UP000271974"/>
    </source>
</evidence>
<keyword evidence="4" id="KW-0808">Transferase</keyword>
<evidence type="ECO:0000256" key="9">
    <source>
        <dbReference type="ARBA" id="ARBA00023136"/>
    </source>
</evidence>
<proteinExistence type="inferred from homology"/>
<accession>A0A3S1ACZ7</accession>
<evidence type="ECO:0000256" key="4">
    <source>
        <dbReference type="ARBA" id="ARBA00022679"/>
    </source>
</evidence>
<keyword evidence="7 10" id="KW-1133">Transmembrane helix</keyword>